<dbReference type="PROSITE" id="PS00036">
    <property type="entry name" value="BZIP_BASIC"/>
    <property type="match status" value="1"/>
</dbReference>
<feature type="region of interest" description="Disordered" evidence="8">
    <location>
        <begin position="444"/>
        <end position="483"/>
    </location>
</feature>
<dbReference type="SMART" id="SM00338">
    <property type="entry name" value="BRLZ"/>
    <property type="match status" value="1"/>
</dbReference>
<keyword evidence="5" id="KW-0804">Transcription</keyword>
<evidence type="ECO:0000259" key="9">
    <source>
        <dbReference type="PROSITE" id="PS50217"/>
    </source>
</evidence>
<dbReference type="GO" id="GO:0003700">
    <property type="term" value="F:DNA-binding transcription factor activity"/>
    <property type="evidence" value="ECO:0007669"/>
    <property type="project" value="InterPro"/>
</dbReference>
<dbReference type="GO" id="GO:0003677">
    <property type="term" value="F:DNA binding"/>
    <property type="evidence" value="ECO:0007669"/>
    <property type="project" value="UniProtKB-KW"/>
</dbReference>
<feature type="region of interest" description="Disordered" evidence="8">
    <location>
        <begin position="28"/>
        <end position="51"/>
    </location>
</feature>
<dbReference type="SUPFAM" id="SSF57959">
    <property type="entry name" value="Leucine zipper domain"/>
    <property type="match status" value="1"/>
</dbReference>
<name>A0A4Y7Q9Y0_9AGAM</name>
<dbReference type="InterPro" id="IPR046347">
    <property type="entry name" value="bZIP_sf"/>
</dbReference>
<dbReference type="OrthoDB" id="5571888at2759"/>
<evidence type="ECO:0000256" key="8">
    <source>
        <dbReference type="SAM" id="MobiDB-lite"/>
    </source>
</evidence>
<accession>A0A4Y7Q9Y0</accession>
<dbReference type="CDD" id="cd14810">
    <property type="entry name" value="bZIP_u1"/>
    <property type="match status" value="1"/>
</dbReference>
<dbReference type="VEuPathDB" id="FungiDB:BD410DRAFT_827017"/>
<comment type="subcellular location">
    <subcellularLocation>
        <location evidence="1">Nucleus</location>
    </subcellularLocation>
</comment>
<dbReference type="STRING" id="50990.A0A4Y7Q9Y0"/>
<evidence type="ECO:0000256" key="2">
    <source>
        <dbReference type="ARBA" id="ARBA00007163"/>
    </source>
</evidence>
<gene>
    <name evidence="10" type="ORF">BD410DRAFT_827017</name>
</gene>
<feature type="domain" description="BZIP" evidence="9">
    <location>
        <begin position="201"/>
        <end position="264"/>
    </location>
</feature>
<keyword evidence="7" id="KW-0175">Coiled coil</keyword>
<evidence type="ECO:0000313" key="10">
    <source>
        <dbReference type="EMBL" id="TDL24473.1"/>
    </source>
</evidence>
<feature type="compositionally biased region" description="Low complexity" evidence="8">
    <location>
        <begin position="91"/>
        <end position="109"/>
    </location>
</feature>
<protein>
    <recommendedName>
        <fullName evidence="9">BZIP domain-containing protein</fullName>
    </recommendedName>
</protein>
<dbReference type="Proteomes" id="UP000294933">
    <property type="component" value="Unassembled WGS sequence"/>
</dbReference>
<dbReference type="GO" id="GO:0005634">
    <property type="term" value="C:nucleus"/>
    <property type="evidence" value="ECO:0007669"/>
    <property type="project" value="UniProtKB-SubCell"/>
</dbReference>
<evidence type="ECO:0000256" key="3">
    <source>
        <dbReference type="ARBA" id="ARBA00023015"/>
    </source>
</evidence>
<keyword evidence="3" id="KW-0805">Transcription regulation</keyword>
<comment type="similarity">
    <text evidence="2">Belongs to the bZIP family.</text>
</comment>
<proteinExistence type="inferred from homology"/>
<keyword evidence="4" id="KW-0238">DNA-binding</keyword>
<reference evidence="10 11" key="1">
    <citation type="submission" date="2018-06" db="EMBL/GenBank/DDBJ databases">
        <title>A transcriptomic atlas of mushroom development highlights an independent origin of complex multicellularity.</title>
        <authorList>
            <consortium name="DOE Joint Genome Institute"/>
            <person name="Krizsan K."/>
            <person name="Almasi E."/>
            <person name="Merenyi Z."/>
            <person name="Sahu N."/>
            <person name="Viragh M."/>
            <person name="Koszo T."/>
            <person name="Mondo S."/>
            <person name="Kiss B."/>
            <person name="Balint B."/>
            <person name="Kues U."/>
            <person name="Barry K."/>
            <person name="Hegedus J.C."/>
            <person name="Henrissat B."/>
            <person name="Johnson J."/>
            <person name="Lipzen A."/>
            <person name="Ohm R."/>
            <person name="Nagy I."/>
            <person name="Pangilinan J."/>
            <person name="Yan J."/>
            <person name="Xiong Y."/>
            <person name="Grigoriev I.V."/>
            <person name="Hibbett D.S."/>
            <person name="Nagy L.G."/>
        </authorList>
    </citation>
    <scope>NUCLEOTIDE SEQUENCE [LARGE SCALE GENOMIC DNA]</scope>
    <source>
        <strain evidence="10 11">SZMC22713</strain>
    </source>
</reference>
<feature type="compositionally biased region" description="Acidic residues" evidence="8">
    <location>
        <begin position="131"/>
        <end position="144"/>
    </location>
</feature>
<keyword evidence="6" id="KW-0539">Nucleus</keyword>
<evidence type="ECO:0000256" key="7">
    <source>
        <dbReference type="SAM" id="Coils"/>
    </source>
</evidence>
<dbReference type="PANTHER" id="PTHR47416:SF8">
    <property type="entry name" value="BASIC-LEUCINE ZIPPER TRANSCRIPTION FACTOR E-RELATED"/>
    <property type="match status" value="1"/>
</dbReference>
<dbReference type="Gene3D" id="1.20.5.170">
    <property type="match status" value="1"/>
</dbReference>
<feature type="compositionally biased region" description="Basic and acidic residues" evidence="8">
    <location>
        <begin position="166"/>
        <end position="183"/>
    </location>
</feature>
<dbReference type="EMBL" id="ML170166">
    <property type="protein sequence ID" value="TDL24473.1"/>
    <property type="molecule type" value="Genomic_DNA"/>
</dbReference>
<evidence type="ECO:0000256" key="6">
    <source>
        <dbReference type="ARBA" id="ARBA00023242"/>
    </source>
</evidence>
<dbReference type="PROSITE" id="PS50217">
    <property type="entry name" value="BZIP"/>
    <property type="match status" value="1"/>
</dbReference>
<keyword evidence="11" id="KW-1185">Reference proteome</keyword>
<evidence type="ECO:0000313" key="11">
    <source>
        <dbReference type="Proteomes" id="UP000294933"/>
    </source>
</evidence>
<dbReference type="Pfam" id="PF00170">
    <property type="entry name" value="bZIP_1"/>
    <property type="match status" value="1"/>
</dbReference>
<sequence length="611" mass="65749">MAADSAQSTTTMPFSSNFEDFFNMDLLSSGTSSSSSSPRSPHSSFSQFPPTPTIVEPDSLFNFQLDDDYLKVDPLATMSSMPFDFLGAFKSSSPSSSSGASLQSSPSFQFAIDPQLVGTPQTPASSKDQSEFDDDENAEDDDELVIPPIKVGGKGKARKGTVHSGGVEKKTGAGAKDRKSSIDKDEELDDWRPSPEEYAKMSSKEKRQLRNKISARNFRVRRKEYIHTLEGDIAERDHLIEAIRQELGSTKSENDALRQEVNALKKMMLEGRASPMLPPPAPLSPISPAVRASSPLVTLNTQKDLPTSPRMNSRAFWGGSQTFGGITPVHTTLIPDYSISPILSGKPPVSPAKRTPQMQENMNPMMNPTANLPLSSNNGVAGFDAFADINPFTMKTIDAYRMQLWSKMAMQHHQREQLAKKTADVPANPTALTGLASNLRPHYFTSKTSSSTPLSTLLSGKPSTSSYPTPPSSPPTKASTTAPNPALLASLASHTLLQKMGSAFWDAFAGSSSSTPGSSSTKGWDAEKVRKVLEGTAVLRVVDVEPPRVAPKLSPKLSTRLPTSADALEESMRSLSIGASMSTPAAVKTEERECCSIFGALRSSPVAVKKL</sequence>
<feature type="coiled-coil region" evidence="7">
    <location>
        <begin position="240"/>
        <end position="267"/>
    </location>
</feature>
<feature type="region of interest" description="Disordered" evidence="8">
    <location>
        <begin position="91"/>
        <end position="208"/>
    </location>
</feature>
<evidence type="ECO:0000256" key="1">
    <source>
        <dbReference type="ARBA" id="ARBA00004123"/>
    </source>
</evidence>
<dbReference type="InterPro" id="IPR004827">
    <property type="entry name" value="bZIP"/>
</dbReference>
<dbReference type="AlphaFoldDB" id="A0A4Y7Q9Y0"/>
<evidence type="ECO:0000256" key="5">
    <source>
        <dbReference type="ARBA" id="ARBA00023163"/>
    </source>
</evidence>
<feature type="compositionally biased region" description="Low complexity" evidence="8">
    <location>
        <begin position="445"/>
        <end position="467"/>
    </location>
</feature>
<feature type="compositionally biased region" description="Basic and acidic residues" evidence="8">
    <location>
        <begin position="190"/>
        <end position="208"/>
    </location>
</feature>
<dbReference type="PANTHER" id="PTHR47416">
    <property type="entry name" value="BASIC-LEUCINE ZIPPER TRANSCRIPTION FACTOR F-RELATED"/>
    <property type="match status" value="1"/>
</dbReference>
<feature type="compositionally biased region" description="Polar residues" evidence="8">
    <location>
        <begin position="118"/>
        <end position="127"/>
    </location>
</feature>
<evidence type="ECO:0000256" key="4">
    <source>
        <dbReference type="ARBA" id="ARBA00023125"/>
    </source>
</evidence>
<organism evidence="10 11">
    <name type="scientific">Rickenella mellea</name>
    <dbReference type="NCBI Taxonomy" id="50990"/>
    <lineage>
        <taxon>Eukaryota</taxon>
        <taxon>Fungi</taxon>
        <taxon>Dikarya</taxon>
        <taxon>Basidiomycota</taxon>
        <taxon>Agaricomycotina</taxon>
        <taxon>Agaricomycetes</taxon>
        <taxon>Hymenochaetales</taxon>
        <taxon>Rickenellaceae</taxon>
        <taxon>Rickenella</taxon>
    </lineage>
</organism>
<feature type="compositionally biased region" description="Low complexity" evidence="8">
    <location>
        <begin position="28"/>
        <end position="48"/>
    </location>
</feature>